<evidence type="ECO:0000313" key="1">
    <source>
        <dbReference type="EMBL" id="RLN50931.1"/>
    </source>
</evidence>
<proteinExistence type="predicted"/>
<comment type="caution">
    <text evidence="1">The sequence shown here is derived from an EMBL/GenBank/DDBJ whole genome shotgun (WGS) entry which is preliminary data.</text>
</comment>
<dbReference type="EMBL" id="MBAD02000058">
    <property type="protein sequence ID" value="RLN71582.1"/>
    <property type="molecule type" value="Genomic_DNA"/>
</dbReference>
<evidence type="ECO:0000313" key="2">
    <source>
        <dbReference type="EMBL" id="RLN71582.1"/>
    </source>
</evidence>
<dbReference type="AlphaFoldDB" id="A0A3F2RB15"/>
<accession>A0A3F2RB15</accession>
<evidence type="ECO:0000313" key="4">
    <source>
        <dbReference type="Proteomes" id="UP000284657"/>
    </source>
</evidence>
<organism evidence="1 3">
    <name type="scientific">Phytophthora kernoviae</name>
    <dbReference type="NCBI Taxonomy" id="325452"/>
    <lineage>
        <taxon>Eukaryota</taxon>
        <taxon>Sar</taxon>
        <taxon>Stramenopiles</taxon>
        <taxon>Oomycota</taxon>
        <taxon>Peronosporomycetes</taxon>
        <taxon>Peronosporales</taxon>
        <taxon>Peronosporaceae</taxon>
        <taxon>Phytophthora</taxon>
    </lineage>
</organism>
<name>A0A3F2RB15_9STRA</name>
<sequence length="151" mass="17912">MEQSQSYVWALVLEDREKFNVACTNLREFNWVVAPFADSYFRVFGEHTKPQPTKLIFGVNKLWNWPQYFLEYYKAVGLFVEHNIATIDRPGYGYRATNASTALRGCPSLTEIEIVLYHPLEEDELEDPFNRERTYFSDDEMVNMEMFNDHF</sequence>
<dbReference type="Proteomes" id="UP000284657">
    <property type="component" value="Unassembled WGS sequence"/>
</dbReference>
<protein>
    <submittedName>
        <fullName evidence="1">Uncharacterized protein</fullName>
    </submittedName>
</protein>
<reference evidence="3 4" key="1">
    <citation type="submission" date="2018-07" db="EMBL/GenBank/DDBJ databases">
        <title>Genome sequencing of oomycete isolates from Chile give support for New Zealand origin for Phytophthora kernoviae and make available the first Nothophytophthora sp. genome.</title>
        <authorList>
            <person name="Studholme D.J."/>
            <person name="Sanfuentes E."/>
            <person name="Panda P."/>
            <person name="Hill R."/>
            <person name="Sambles C."/>
            <person name="Grant M."/>
            <person name="Williams N.M."/>
            <person name="Mcdougal R.L."/>
        </authorList>
    </citation>
    <scope>NUCLEOTIDE SEQUENCE [LARGE SCALE GENOMIC DNA]</scope>
    <source>
        <strain evidence="1">Chile6</strain>
        <strain evidence="2">Chile7</strain>
    </source>
</reference>
<dbReference type="EMBL" id="MBDO02001056">
    <property type="protein sequence ID" value="RLN50931.1"/>
    <property type="molecule type" value="Genomic_DNA"/>
</dbReference>
<gene>
    <name evidence="2" type="ORF">BBJ29_009970</name>
    <name evidence="1" type="ORF">BBP00_00010001</name>
</gene>
<evidence type="ECO:0000313" key="3">
    <source>
        <dbReference type="Proteomes" id="UP000277300"/>
    </source>
</evidence>
<dbReference type="Proteomes" id="UP000277300">
    <property type="component" value="Unassembled WGS sequence"/>
</dbReference>
<dbReference type="OrthoDB" id="127396at2759"/>